<name>A0ABR4HAE9_9EURO</name>
<evidence type="ECO:0000313" key="2">
    <source>
        <dbReference type="EMBL" id="KAL2811752.1"/>
    </source>
</evidence>
<keyword evidence="1" id="KW-0732">Signal</keyword>
<protein>
    <recommendedName>
        <fullName evidence="4">Secreted protein</fullName>
    </recommendedName>
</protein>
<gene>
    <name evidence="2" type="ORF">BJX63DRAFT_267193</name>
</gene>
<feature type="chain" id="PRO_5046224613" description="Secreted protein" evidence="1">
    <location>
        <begin position="29"/>
        <end position="87"/>
    </location>
</feature>
<comment type="caution">
    <text evidence="2">The sequence shown here is derived from an EMBL/GenBank/DDBJ whole genome shotgun (WGS) entry which is preliminary data.</text>
</comment>
<evidence type="ECO:0000313" key="3">
    <source>
        <dbReference type="Proteomes" id="UP001610334"/>
    </source>
</evidence>
<proteinExistence type="predicted"/>
<dbReference type="Proteomes" id="UP001610334">
    <property type="component" value="Unassembled WGS sequence"/>
</dbReference>
<evidence type="ECO:0008006" key="4">
    <source>
        <dbReference type="Google" id="ProtNLM"/>
    </source>
</evidence>
<accession>A0ABR4HAE9</accession>
<keyword evidence="3" id="KW-1185">Reference proteome</keyword>
<evidence type="ECO:0000256" key="1">
    <source>
        <dbReference type="SAM" id="SignalP"/>
    </source>
</evidence>
<feature type="signal peptide" evidence="1">
    <location>
        <begin position="1"/>
        <end position="28"/>
    </location>
</feature>
<reference evidence="2 3" key="1">
    <citation type="submission" date="2024-07" db="EMBL/GenBank/DDBJ databases">
        <title>Section-level genome sequencing and comparative genomics of Aspergillus sections Usti and Cavernicolus.</title>
        <authorList>
            <consortium name="Lawrence Berkeley National Laboratory"/>
            <person name="Nybo J.L."/>
            <person name="Vesth T.C."/>
            <person name="Theobald S."/>
            <person name="Frisvad J.C."/>
            <person name="Larsen T.O."/>
            <person name="Kjaerboelling I."/>
            <person name="Rothschild-Mancinelli K."/>
            <person name="Lyhne E.K."/>
            <person name="Kogle M.E."/>
            <person name="Barry K."/>
            <person name="Clum A."/>
            <person name="Na H."/>
            <person name="Ledsgaard L."/>
            <person name="Lin J."/>
            <person name="Lipzen A."/>
            <person name="Kuo A."/>
            <person name="Riley R."/>
            <person name="Mondo S."/>
            <person name="Labutti K."/>
            <person name="Haridas S."/>
            <person name="Pangalinan J."/>
            <person name="Salamov A.A."/>
            <person name="Simmons B.A."/>
            <person name="Magnuson J.K."/>
            <person name="Chen J."/>
            <person name="Drula E."/>
            <person name="Henrissat B."/>
            <person name="Wiebenga A."/>
            <person name="Lubbers R.J."/>
            <person name="Gomes A.C."/>
            <person name="Makela M.R."/>
            <person name="Stajich J."/>
            <person name="Grigoriev I.V."/>
            <person name="Mortensen U.H."/>
            <person name="De Vries R.P."/>
            <person name="Baker S.E."/>
            <person name="Andersen M.R."/>
        </authorList>
    </citation>
    <scope>NUCLEOTIDE SEQUENCE [LARGE SCALE GENOMIC DNA]</scope>
    <source>
        <strain evidence="2 3">CBS 588.65</strain>
    </source>
</reference>
<dbReference type="EMBL" id="JBFXLT010000054">
    <property type="protein sequence ID" value="KAL2811752.1"/>
    <property type="molecule type" value="Genomic_DNA"/>
</dbReference>
<organism evidence="2 3">
    <name type="scientific">Aspergillus granulosus</name>
    <dbReference type="NCBI Taxonomy" id="176169"/>
    <lineage>
        <taxon>Eukaryota</taxon>
        <taxon>Fungi</taxon>
        <taxon>Dikarya</taxon>
        <taxon>Ascomycota</taxon>
        <taxon>Pezizomycotina</taxon>
        <taxon>Eurotiomycetes</taxon>
        <taxon>Eurotiomycetidae</taxon>
        <taxon>Eurotiales</taxon>
        <taxon>Aspergillaceae</taxon>
        <taxon>Aspergillus</taxon>
        <taxon>Aspergillus subgen. Nidulantes</taxon>
    </lineage>
</organism>
<sequence>MRFCETRFSPHCMRLIVALVFEGGAVEARDCWSLRLELAMLLPEKILQHREVDLSFSGTLGWSWSRDVPLAAWLMTRELFLSMVIQQ</sequence>